<dbReference type="InterPro" id="IPR000305">
    <property type="entry name" value="GIY-YIG_endonuc"/>
</dbReference>
<dbReference type="Pfam" id="PF01541">
    <property type="entry name" value="GIY-YIG"/>
    <property type="match status" value="1"/>
</dbReference>
<dbReference type="SUPFAM" id="SSF82771">
    <property type="entry name" value="GIY-YIG endonuclease"/>
    <property type="match status" value="1"/>
</dbReference>
<dbReference type="EMBL" id="MN739095">
    <property type="protein sequence ID" value="QHS88288.1"/>
    <property type="molecule type" value="Genomic_DNA"/>
</dbReference>
<accession>A0A6C0B9W1</accession>
<sequence>MTKNTTYVGATVDVNRRLRQHNREITGGAKATKRMVDKGCTWTRVCYVSGFPTWQAALQFEWKWKYIARKLPKYPRTTSLQKKLEALNILLASDRSTSTSIPFASWPSPPVIHEE</sequence>
<reference evidence="2" key="1">
    <citation type="journal article" date="2020" name="Nature">
        <title>Giant virus diversity and host interactions through global metagenomics.</title>
        <authorList>
            <person name="Schulz F."/>
            <person name="Roux S."/>
            <person name="Paez-Espino D."/>
            <person name="Jungbluth S."/>
            <person name="Walsh D.A."/>
            <person name="Denef V.J."/>
            <person name="McMahon K.D."/>
            <person name="Konstantinidis K.T."/>
            <person name="Eloe-Fadrosh E.A."/>
            <person name="Kyrpides N.C."/>
            <person name="Woyke T."/>
        </authorList>
    </citation>
    <scope>NUCLEOTIDE SEQUENCE</scope>
    <source>
        <strain evidence="2">GVMAG-M-3300010158-55</strain>
    </source>
</reference>
<organism evidence="2">
    <name type="scientific">viral metagenome</name>
    <dbReference type="NCBI Taxonomy" id="1070528"/>
    <lineage>
        <taxon>unclassified sequences</taxon>
        <taxon>metagenomes</taxon>
        <taxon>organismal metagenomes</taxon>
    </lineage>
</organism>
<dbReference type="InterPro" id="IPR050381">
    <property type="entry name" value="SLX1_endonuclease"/>
</dbReference>
<feature type="domain" description="GIY-YIG" evidence="1">
    <location>
        <begin position="1"/>
        <end position="76"/>
    </location>
</feature>
<dbReference type="PANTHER" id="PTHR20208:SF13">
    <property type="entry name" value="STRUCTURE-SPECIFIC ENDONUCLEASE SUBUNIT SLX1"/>
    <property type="match status" value="1"/>
</dbReference>
<dbReference type="AlphaFoldDB" id="A0A6C0B9W1"/>
<dbReference type="Gene3D" id="3.40.1440.10">
    <property type="entry name" value="GIY-YIG endonuclease"/>
    <property type="match status" value="1"/>
</dbReference>
<name>A0A6C0B9W1_9ZZZZ</name>
<dbReference type="PROSITE" id="PS50164">
    <property type="entry name" value="GIY_YIG"/>
    <property type="match status" value="1"/>
</dbReference>
<protein>
    <recommendedName>
        <fullName evidence="1">GIY-YIG domain-containing protein</fullName>
    </recommendedName>
</protein>
<dbReference type="InterPro" id="IPR035901">
    <property type="entry name" value="GIY-YIG_endonuc_sf"/>
</dbReference>
<evidence type="ECO:0000259" key="1">
    <source>
        <dbReference type="PROSITE" id="PS50164"/>
    </source>
</evidence>
<proteinExistence type="predicted"/>
<dbReference type="PANTHER" id="PTHR20208">
    <property type="entry name" value="STRUCTURE-SPECIFIC ENDONUCLEASE SUBUNIT SLX1"/>
    <property type="match status" value="1"/>
</dbReference>
<evidence type="ECO:0000313" key="2">
    <source>
        <dbReference type="EMBL" id="QHS88288.1"/>
    </source>
</evidence>